<feature type="region of interest" description="Disordered" evidence="1">
    <location>
        <begin position="127"/>
        <end position="177"/>
    </location>
</feature>
<dbReference type="RefSeq" id="WP_259040524.1">
    <property type="nucleotide sequence ID" value="NZ_JANUBL010000011.1"/>
</dbReference>
<feature type="region of interest" description="Disordered" evidence="1">
    <location>
        <begin position="438"/>
        <end position="458"/>
    </location>
</feature>
<evidence type="ECO:0000313" key="2">
    <source>
        <dbReference type="EMBL" id="MCS4122853.1"/>
    </source>
</evidence>
<reference evidence="2" key="1">
    <citation type="submission" date="2022-08" db="EMBL/GenBank/DDBJ databases">
        <title>Genomic Encyclopedia of Type Strains, Phase V (KMG-V): Genome sequencing to study the core and pangenomes of soil and plant-associated prokaryotes.</title>
        <authorList>
            <person name="Whitman W."/>
        </authorList>
    </citation>
    <scope>NUCLEOTIDE SEQUENCE</scope>
    <source>
        <strain evidence="2">SP3026</strain>
    </source>
</reference>
<feature type="region of interest" description="Disordered" evidence="1">
    <location>
        <begin position="191"/>
        <end position="276"/>
    </location>
</feature>
<organism evidence="2 3">
    <name type="scientific">Salinibacter ruber</name>
    <dbReference type="NCBI Taxonomy" id="146919"/>
    <lineage>
        <taxon>Bacteria</taxon>
        <taxon>Pseudomonadati</taxon>
        <taxon>Rhodothermota</taxon>
        <taxon>Rhodothermia</taxon>
        <taxon>Rhodothermales</taxon>
        <taxon>Salinibacteraceae</taxon>
        <taxon>Salinibacter</taxon>
    </lineage>
</organism>
<feature type="compositionally biased region" description="Pro residues" evidence="1">
    <location>
        <begin position="445"/>
        <end position="457"/>
    </location>
</feature>
<comment type="caution">
    <text evidence="2">The sequence shown here is derived from an EMBL/GenBank/DDBJ whole genome shotgun (WGS) entry which is preliminary data.</text>
</comment>
<feature type="compositionally biased region" description="Acidic residues" evidence="1">
    <location>
        <begin position="137"/>
        <end position="149"/>
    </location>
</feature>
<dbReference type="AlphaFoldDB" id="A0A9X2V8Y9"/>
<evidence type="ECO:0000256" key="1">
    <source>
        <dbReference type="SAM" id="MobiDB-lite"/>
    </source>
</evidence>
<sequence length="591" mass="65773">MTKSASTSNLPVHPESSQSSFYISVDISSGWPYEEAIPLCKFGVTTIHPDWRCWQIEQTLRREWDIEASLALCFHATGRITTIEKELADQTGVWRPEVFGRNAEFRRCDPRQLARLAVFLAERHAQSPPVENCSEGSYDEDSSTEEGPNEELSNAFRQSFGQRSSEQRNGREREENGCVEKVGLFTVGSTLYREPMPPVGETSTEEDFLKGGSPREGSGAGRSEKSSQDTGGLQGESFQGWGRMPGSGRPLQDGRPLREPRPELGPSSTGVWSGAFPTELSQSDRCLRLRNFFSERRTCLRAKKENLEGEGSSKEGILGDLITRDDDLNIRTSSVQGKLLREARAQSHYKDLSSYLRAAGTGRDRSAPVVARAGIVLFWALCHLGDPVGPGGWDELRRLLGHLFQAGGAEEGTGGGEEVLRLVRRHLLARRLRATGGAVEEDDLPPAPKMTTPPPSPVSFRLSRERREIIEESAHLSGYESTSAFLRHLALGWDRALPACRRCETVVRWVQERLGNSVQRSDWTQLEDLFWEQSEALLFGEHGEKDPDWALRQAAEHLLGTRLETVSRQTGVSLYPTSHFAGHALWSCGEQ</sequence>
<feature type="compositionally biased region" description="Polar residues" evidence="1">
    <location>
        <begin position="151"/>
        <end position="161"/>
    </location>
</feature>
<accession>A0A9X2V8Y9</accession>
<evidence type="ECO:0000313" key="3">
    <source>
        <dbReference type="Proteomes" id="UP001155144"/>
    </source>
</evidence>
<proteinExistence type="predicted"/>
<feature type="compositionally biased region" description="Basic and acidic residues" evidence="1">
    <location>
        <begin position="165"/>
        <end position="177"/>
    </location>
</feature>
<name>A0A9X2V8Y9_9BACT</name>
<protein>
    <submittedName>
        <fullName evidence="2">Uncharacterized protein (DUF1778 family)</fullName>
    </submittedName>
</protein>
<gene>
    <name evidence="2" type="ORF">GGP45_003221</name>
</gene>
<dbReference type="EMBL" id="JANUBL010000011">
    <property type="protein sequence ID" value="MCS4122853.1"/>
    <property type="molecule type" value="Genomic_DNA"/>
</dbReference>
<dbReference type="Proteomes" id="UP001155144">
    <property type="component" value="Unassembled WGS sequence"/>
</dbReference>